<keyword evidence="3 5" id="KW-0819">tRNA processing</keyword>
<dbReference type="SUPFAM" id="SSF55120">
    <property type="entry name" value="Pseudouridine synthase"/>
    <property type="match status" value="1"/>
</dbReference>
<dbReference type="InterPro" id="IPR020103">
    <property type="entry name" value="PsdUridine_synth_cat_dom_sf"/>
</dbReference>
<comment type="similarity">
    <text evidence="2 5">Belongs to the pseudouridine synthase TruB family. Type 1 subfamily.</text>
</comment>
<dbReference type="InterPro" id="IPR032819">
    <property type="entry name" value="TruB_C"/>
</dbReference>
<protein>
    <recommendedName>
        <fullName evidence="5">tRNA pseudouridine synthase B</fullName>
        <ecNumber evidence="5">5.4.99.25</ecNumber>
    </recommendedName>
    <alternativeName>
        <fullName evidence="5">tRNA pseudouridine(55) synthase</fullName>
        <shortName evidence="5">Psi55 synthase</shortName>
    </alternativeName>
    <alternativeName>
        <fullName evidence="5">tRNA pseudouridylate synthase</fullName>
    </alternativeName>
    <alternativeName>
        <fullName evidence="5">tRNA-uridine isomerase</fullName>
    </alternativeName>
</protein>
<dbReference type="Gene3D" id="2.30.130.10">
    <property type="entry name" value="PUA domain"/>
    <property type="match status" value="1"/>
</dbReference>
<evidence type="ECO:0000256" key="4">
    <source>
        <dbReference type="ARBA" id="ARBA00023235"/>
    </source>
</evidence>
<feature type="active site" description="Nucleophile" evidence="5">
    <location>
        <position position="41"/>
    </location>
</feature>
<evidence type="ECO:0000256" key="3">
    <source>
        <dbReference type="ARBA" id="ARBA00022694"/>
    </source>
</evidence>
<feature type="domain" description="tRNA pseudouridine synthase II TruB subfamily 1 C-terminal" evidence="7">
    <location>
        <begin position="241"/>
        <end position="297"/>
    </location>
</feature>
<dbReference type="InterPro" id="IPR015240">
    <property type="entry name" value="tRNA_sdUridine_synth_fam1_C"/>
</dbReference>
<feature type="domain" description="Pseudouridine synthase II N-terminal" evidence="6">
    <location>
        <begin position="26"/>
        <end position="179"/>
    </location>
</feature>
<dbReference type="CDD" id="cd02573">
    <property type="entry name" value="PseudoU_synth_EcTruB"/>
    <property type="match status" value="1"/>
</dbReference>
<dbReference type="Pfam" id="PF16198">
    <property type="entry name" value="TruB_C_2"/>
    <property type="match status" value="1"/>
</dbReference>
<dbReference type="Pfam" id="PF09157">
    <property type="entry name" value="TruB-C_2"/>
    <property type="match status" value="1"/>
</dbReference>
<comment type="caution">
    <text evidence="9">The sequence shown here is derived from an EMBL/GenBank/DDBJ whole genome shotgun (WGS) entry which is preliminary data.</text>
</comment>
<dbReference type="EMBL" id="JAUSUQ010000001">
    <property type="protein sequence ID" value="MDQ0337307.1"/>
    <property type="molecule type" value="Genomic_DNA"/>
</dbReference>
<sequence>MDVLTGILVLNKPKGMTSHDCVSAVRKLAKTKKVGHTGTLDPEVTGVLPLCLGKATKIAQFLTEKEKEYIAEVTLGFATTTEDQSGQVVEEKPVQEAPPERVVVDVLNRFTGELEQTPPMFSAVKVKGKRLYEWAREGIEIERPSRRVVIHHLELLRYDQGLPYPTIRFRVRCSKGTYVRTLGVDIGRTLGYPAHLSSLVRTKSGPFSLEQSVTLDEVKTWSSADWPKRLYPLDAALTAYPKVELEKEMIKRVKHGQTIRLNYRVEKGELYRVYDPHGQFIALYYAAQPTLLKPKKVLFT</sequence>
<keyword evidence="10" id="KW-1185">Reference proteome</keyword>
<dbReference type="SUPFAM" id="SSF88697">
    <property type="entry name" value="PUA domain-like"/>
    <property type="match status" value="1"/>
</dbReference>
<gene>
    <name evidence="5" type="primary">truB</name>
    <name evidence="9" type="ORF">J2S00_000077</name>
</gene>
<dbReference type="InterPro" id="IPR015947">
    <property type="entry name" value="PUA-like_sf"/>
</dbReference>
<dbReference type="InterPro" id="IPR002501">
    <property type="entry name" value="PsdUridine_synth_N"/>
</dbReference>
<dbReference type="InterPro" id="IPR036974">
    <property type="entry name" value="PUA_sf"/>
</dbReference>
<dbReference type="GO" id="GO:0160148">
    <property type="term" value="F:tRNA pseudouridine(55) synthase activity"/>
    <property type="evidence" value="ECO:0007669"/>
    <property type="project" value="UniProtKB-EC"/>
</dbReference>
<evidence type="ECO:0000313" key="9">
    <source>
        <dbReference type="EMBL" id="MDQ0337307.1"/>
    </source>
</evidence>
<dbReference type="PANTHER" id="PTHR13767">
    <property type="entry name" value="TRNA-PSEUDOURIDINE SYNTHASE"/>
    <property type="match status" value="1"/>
</dbReference>
<dbReference type="CDD" id="cd21152">
    <property type="entry name" value="PUA_TruB_bacterial"/>
    <property type="match status" value="1"/>
</dbReference>
<accession>A0ABU0CQM2</accession>
<dbReference type="RefSeq" id="WP_307334277.1">
    <property type="nucleotide sequence ID" value="NZ_JAUSUQ010000001.1"/>
</dbReference>
<evidence type="ECO:0000256" key="2">
    <source>
        <dbReference type="ARBA" id="ARBA00005642"/>
    </source>
</evidence>
<name>A0ABU0CQM2_9BACI</name>
<comment type="function">
    <text evidence="5">Responsible for synthesis of pseudouridine from uracil-55 in the psi GC loop of transfer RNAs.</text>
</comment>
<evidence type="ECO:0000313" key="10">
    <source>
        <dbReference type="Proteomes" id="UP001232445"/>
    </source>
</evidence>
<organism evidence="9 10">
    <name type="scientific">Caldalkalibacillus uzonensis</name>
    <dbReference type="NCBI Taxonomy" id="353224"/>
    <lineage>
        <taxon>Bacteria</taxon>
        <taxon>Bacillati</taxon>
        <taxon>Bacillota</taxon>
        <taxon>Bacilli</taxon>
        <taxon>Bacillales</taxon>
        <taxon>Bacillaceae</taxon>
        <taxon>Caldalkalibacillus</taxon>
    </lineage>
</organism>
<keyword evidence="4 5" id="KW-0413">Isomerase</keyword>
<evidence type="ECO:0000259" key="7">
    <source>
        <dbReference type="Pfam" id="PF09157"/>
    </source>
</evidence>
<evidence type="ECO:0000259" key="8">
    <source>
        <dbReference type="Pfam" id="PF16198"/>
    </source>
</evidence>
<dbReference type="Pfam" id="PF01509">
    <property type="entry name" value="TruB_N"/>
    <property type="match status" value="1"/>
</dbReference>
<dbReference type="HAMAP" id="MF_01080">
    <property type="entry name" value="TruB_bact"/>
    <property type="match status" value="1"/>
</dbReference>
<evidence type="ECO:0000259" key="6">
    <source>
        <dbReference type="Pfam" id="PF01509"/>
    </source>
</evidence>
<evidence type="ECO:0000256" key="5">
    <source>
        <dbReference type="HAMAP-Rule" id="MF_01080"/>
    </source>
</evidence>
<dbReference type="PANTHER" id="PTHR13767:SF2">
    <property type="entry name" value="PSEUDOURIDYLATE SYNTHASE TRUB1"/>
    <property type="match status" value="1"/>
</dbReference>
<dbReference type="NCBIfam" id="TIGR00431">
    <property type="entry name" value="TruB"/>
    <property type="match status" value="1"/>
</dbReference>
<comment type="catalytic activity">
    <reaction evidence="1 5">
        <text>uridine(55) in tRNA = pseudouridine(55) in tRNA</text>
        <dbReference type="Rhea" id="RHEA:42532"/>
        <dbReference type="Rhea" id="RHEA-COMP:10101"/>
        <dbReference type="Rhea" id="RHEA-COMP:10102"/>
        <dbReference type="ChEBI" id="CHEBI:65314"/>
        <dbReference type="ChEBI" id="CHEBI:65315"/>
        <dbReference type="EC" id="5.4.99.25"/>
    </reaction>
</comment>
<proteinExistence type="inferred from homology"/>
<feature type="domain" description="tRNA pseudouridylate synthase B C-terminal" evidence="8">
    <location>
        <begin position="180"/>
        <end position="237"/>
    </location>
</feature>
<dbReference type="InterPro" id="IPR014780">
    <property type="entry name" value="tRNA_psdUridine_synth_TruB"/>
</dbReference>
<reference evidence="9 10" key="1">
    <citation type="submission" date="2023-07" db="EMBL/GenBank/DDBJ databases">
        <title>Genomic Encyclopedia of Type Strains, Phase IV (KMG-IV): sequencing the most valuable type-strain genomes for metagenomic binning, comparative biology and taxonomic classification.</title>
        <authorList>
            <person name="Goeker M."/>
        </authorList>
    </citation>
    <scope>NUCLEOTIDE SEQUENCE [LARGE SCALE GENOMIC DNA]</scope>
    <source>
        <strain evidence="9 10">DSM 17740</strain>
    </source>
</reference>
<dbReference type="Gene3D" id="3.30.2350.10">
    <property type="entry name" value="Pseudouridine synthase"/>
    <property type="match status" value="1"/>
</dbReference>
<dbReference type="Proteomes" id="UP001232445">
    <property type="component" value="Unassembled WGS sequence"/>
</dbReference>
<evidence type="ECO:0000256" key="1">
    <source>
        <dbReference type="ARBA" id="ARBA00000385"/>
    </source>
</evidence>
<dbReference type="EC" id="5.4.99.25" evidence="5"/>